<dbReference type="OrthoDB" id="3269202at2759"/>
<name>A0A9P5P3S8_GYMJU</name>
<accession>A0A9P5P3S8</accession>
<keyword evidence="2" id="KW-1185">Reference proteome</keyword>
<comment type="caution">
    <text evidence="1">The sequence shown here is derived from an EMBL/GenBank/DDBJ whole genome shotgun (WGS) entry which is preliminary data.</text>
</comment>
<dbReference type="EMBL" id="JADNYJ010000001">
    <property type="protein sequence ID" value="KAF8913834.1"/>
    <property type="molecule type" value="Genomic_DNA"/>
</dbReference>
<protein>
    <submittedName>
        <fullName evidence="1">Uncharacterized protein</fullName>
    </submittedName>
</protein>
<organism evidence="1 2">
    <name type="scientific">Gymnopilus junonius</name>
    <name type="common">Spectacular rustgill mushroom</name>
    <name type="synonym">Gymnopilus spectabilis subsp. junonius</name>
    <dbReference type="NCBI Taxonomy" id="109634"/>
    <lineage>
        <taxon>Eukaryota</taxon>
        <taxon>Fungi</taxon>
        <taxon>Dikarya</taxon>
        <taxon>Basidiomycota</taxon>
        <taxon>Agaricomycotina</taxon>
        <taxon>Agaricomycetes</taxon>
        <taxon>Agaricomycetidae</taxon>
        <taxon>Agaricales</taxon>
        <taxon>Agaricineae</taxon>
        <taxon>Hymenogastraceae</taxon>
        <taxon>Gymnopilus</taxon>
    </lineage>
</organism>
<evidence type="ECO:0000313" key="1">
    <source>
        <dbReference type="EMBL" id="KAF8913834.1"/>
    </source>
</evidence>
<proteinExistence type="predicted"/>
<dbReference type="AlphaFoldDB" id="A0A9P5P3S8"/>
<dbReference type="Proteomes" id="UP000724874">
    <property type="component" value="Unassembled WGS sequence"/>
</dbReference>
<reference evidence="1" key="1">
    <citation type="submission" date="2020-11" db="EMBL/GenBank/DDBJ databases">
        <authorList>
            <consortium name="DOE Joint Genome Institute"/>
            <person name="Ahrendt S."/>
            <person name="Riley R."/>
            <person name="Andreopoulos W."/>
            <person name="LaButti K."/>
            <person name="Pangilinan J."/>
            <person name="Ruiz-duenas F.J."/>
            <person name="Barrasa J.M."/>
            <person name="Sanchez-Garcia M."/>
            <person name="Camarero S."/>
            <person name="Miyauchi S."/>
            <person name="Serrano A."/>
            <person name="Linde D."/>
            <person name="Babiker R."/>
            <person name="Drula E."/>
            <person name="Ayuso-Fernandez I."/>
            <person name="Pacheco R."/>
            <person name="Padilla G."/>
            <person name="Ferreira P."/>
            <person name="Barriuso J."/>
            <person name="Kellner H."/>
            <person name="Castanera R."/>
            <person name="Alfaro M."/>
            <person name="Ramirez L."/>
            <person name="Pisabarro A.G."/>
            <person name="Kuo A."/>
            <person name="Tritt A."/>
            <person name="Lipzen A."/>
            <person name="He G."/>
            <person name="Yan M."/>
            <person name="Ng V."/>
            <person name="Cullen D."/>
            <person name="Martin F."/>
            <person name="Rosso M.-N."/>
            <person name="Henrissat B."/>
            <person name="Hibbett D."/>
            <person name="Martinez A.T."/>
            <person name="Grigoriev I.V."/>
        </authorList>
    </citation>
    <scope>NUCLEOTIDE SEQUENCE</scope>
    <source>
        <strain evidence="1">AH 44721</strain>
    </source>
</reference>
<sequence length="163" mass="18303">MTAYYPSQAGYATTQPVAYVPTAGYAQPGYAQAGYAQPAYGMAGSYVQPGGVMYVPSHSTGHRPRRRHHHRYDDHRAPQIATTVGAPVVVQPSYGYGSHHNPYHYNSFGARIRRFFGLAPRNGVRYKSDRGTWGFMGYSRRQRYIDPRTGGEVDRQGRPVYRV</sequence>
<evidence type="ECO:0000313" key="2">
    <source>
        <dbReference type="Proteomes" id="UP000724874"/>
    </source>
</evidence>
<gene>
    <name evidence="1" type="ORF">CPB84DRAFT_15225</name>
</gene>